<accession>A0A816X314</accession>
<reference evidence="1" key="1">
    <citation type="submission" date="2021-01" db="EMBL/GenBank/DDBJ databases">
        <authorList>
            <consortium name="Genoscope - CEA"/>
            <person name="William W."/>
        </authorList>
    </citation>
    <scope>NUCLEOTIDE SEQUENCE</scope>
</reference>
<dbReference type="Proteomes" id="UP001295469">
    <property type="component" value="Chromosome A02"/>
</dbReference>
<organism evidence="1">
    <name type="scientific">Brassica napus</name>
    <name type="common">Rape</name>
    <dbReference type="NCBI Taxonomy" id="3708"/>
    <lineage>
        <taxon>Eukaryota</taxon>
        <taxon>Viridiplantae</taxon>
        <taxon>Streptophyta</taxon>
        <taxon>Embryophyta</taxon>
        <taxon>Tracheophyta</taxon>
        <taxon>Spermatophyta</taxon>
        <taxon>Magnoliopsida</taxon>
        <taxon>eudicotyledons</taxon>
        <taxon>Gunneridae</taxon>
        <taxon>Pentapetalae</taxon>
        <taxon>rosids</taxon>
        <taxon>malvids</taxon>
        <taxon>Brassicales</taxon>
        <taxon>Brassicaceae</taxon>
        <taxon>Brassiceae</taxon>
        <taxon>Brassica</taxon>
    </lineage>
</organism>
<dbReference type="EMBL" id="HG994356">
    <property type="protein sequence ID" value="CAF2142088.1"/>
    <property type="molecule type" value="Genomic_DNA"/>
</dbReference>
<name>A0A816X314_BRANA</name>
<dbReference type="AlphaFoldDB" id="A0A816X314"/>
<evidence type="ECO:0000313" key="1">
    <source>
        <dbReference type="EMBL" id="CAF2142088.1"/>
    </source>
</evidence>
<protein>
    <submittedName>
        <fullName evidence="1">(rape) hypothetical protein</fullName>
    </submittedName>
</protein>
<sequence length="61" mass="7065">MKTLCSVAIKEHASRFQLNWRQSLMSFPARFPAPLSLSLVPQRRSHDDKQRVSHALNLIFC</sequence>
<gene>
    <name evidence="1" type="ORF">DARMORV10_A02P28490.1</name>
</gene>
<proteinExistence type="predicted"/>